<reference evidence="1" key="2">
    <citation type="submission" date="2024-10" db="UniProtKB">
        <authorList>
            <consortium name="EnsemblProtists"/>
        </authorList>
    </citation>
    <scope>IDENTIFICATION</scope>
</reference>
<sequence length="212" mass="22614">MPGTHRHGSVFARRDVRLAHGEGGHLYFAYQLGIYSMLFRLLLALRPAFGRVRVTPTFAAHRTPLYVFLGEYSGAESPAAVAALTCLEALPTAMALTFLEALPTAGAGAYVAWHLSAWDGAARALHAELSPDLHAVWRTQEGYLREQRLTAERHSQVLDPLDDANNAGKGCYRFCQVGCAIDLGSLVTALMDASAGGEPTGDMPPPVAPAGA</sequence>
<accession>A0A0D3L0L3</accession>
<dbReference type="KEGG" id="ehx:EMIHUDRAFT_193899"/>
<dbReference type="Proteomes" id="UP000013827">
    <property type="component" value="Unassembled WGS sequence"/>
</dbReference>
<dbReference type="HOGENOM" id="CLU_1301690_0_0_1"/>
<dbReference type="EnsemblProtists" id="EOD41548">
    <property type="protein sequence ID" value="EOD41548"/>
    <property type="gene ID" value="EMIHUDRAFT_193899"/>
</dbReference>
<dbReference type="AlphaFoldDB" id="A0A0D3L0L3"/>
<dbReference type="RefSeq" id="XP_005793977.1">
    <property type="nucleotide sequence ID" value="XM_005793920.1"/>
</dbReference>
<dbReference type="GeneID" id="17286818"/>
<organism evidence="1 2">
    <name type="scientific">Emiliania huxleyi (strain CCMP1516)</name>
    <dbReference type="NCBI Taxonomy" id="280463"/>
    <lineage>
        <taxon>Eukaryota</taxon>
        <taxon>Haptista</taxon>
        <taxon>Haptophyta</taxon>
        <taxon>Prymnesiophyceae</taxon>
        <taxon>Isochrysidales</taxon>
        <taxon>Noelaerhabdaceae</taxon>
        <taxon>Emiliania</taxon>
    </lineage>
</organism>
<dbReference type="PaxDb" id="2903-EOD41548"/>
<proteinExistence type="predicted"/>
<evidence type="ECO:0000313" key="1">
    <source>
        <dbReference type="EnsemblProtists" id="EOD41548"/>
    </source>
</evidence>
<name>A0A0D3L0L3_EMIH1</name>
<reference evidence="2" key="1">
    <citation type="journal article" date="2013" name="Nature">
        <title>Pan genome of the phytoplankton Emiliania underpins its global distribution.</title>
        <authorList>
            <person name="Read B.A."/>
            <person name="Kegel J."/>
            <person name="Klute M.J."/>
            <person name="Kuo A."/>
            <person name="Lefebvre S.C."/>
            <person name="Maumus F."/>
            <person name="Mayer C."/>
            <person name="Miller J."/>
            <person name="Monier A."/>
            <person name="Salamov A."/>
            <person name="Young J."/>
            <person name="Aguilar M."/>
            <person name="Claverie J.M."/>
            <person name="Frickenhaus S."/>
            <person name="Gonzalez K."/>
            <person name="Herman E.K."/>
            <person name="Lin Y.C."/>
            <person name="Napier J."/>
            <person name="Ogata H."/>
            <person name="Sarno A.F."/>
            <person name="Shmutz J."/>
            <person name="Schroeder D."/>
            <person name="de Vargas C."/>
            <person name="Verret F."/>
            <person name="von Dassow P."/>
            <person name="Valentin K."/>
            <person name="Van de Peer Y."/>
            <person name="Wheeler G."/>
            <person name="Dacks J.B."/>
            <person name="Delwiche C.F."/>
            <person name="Dyhrman S.T."/>
            <person name="Glockner G."/>
            <person name="John U."/>
            <person name="Richards T."/>
            <person name="Worden A.Z."/>
            <person name="Zhang X."/>
            <person name="Grigoriev I.V."/>
            <person name="Allen A.E."/>
            <person name="Bidle K."/>
            <person name="Borodovsky M."/>
            <person name="Bowler C."/>
            <person name="Brownlee C."/>
            <person name="Cock J.M."/>
            <person name="Elias M."/>
            <person name="Gladyshev V.N."/>
            <person name="Groth M."/>
            <person name="Guda C."/>
            <person name="Hadaegh A."/>
            <person name="Iglesias-Rodriguez M.D."/>
            <person name="Jenkins J."/>
            <person name="Jones B.M."/>
            <person name="Lawson T."/>
            <person name="Leese F."/>
            <person name="Lindquist E."/>
            <person name="Lobanov A."/>
            <person name="Lomsadze A."/>
            <person name="Malik S.B."/>
            <person name="Marsh M.E."/>
            <person name="Mackinder L."/>
            <person name="Mock T."/>
            <person name="Mueller-Roeber B."/>
            <person name="Pagarete A."/>
            <person name="Parker M."/>
            <person name="Probert I."/>
            <person name="Quesneville H."/>
            <person name="Raines C."/>
            <person name="Rensing S.A."/>
            <person name="Riano-Pachon D.M."/>
            <person name="Richier S."/>
            <person name="Rokitta S."/>
            <person name="Shiraiwa Y."/>
            <person name="Soanes D.M."/>
            <person name="van der Giezen M."/>
            <person name="Wahlund T.M."/>
            <person name="Williams B."/>
            <person name="Wilson W."/>
            <person name="Wolfe G."/>
            <person name="Wurch L.L."/>
        </authorList>
    </citation>
    <scope>NUCLEOTIDE SEQUENCE</scope>
</reference>
<keyword evidence="2" id="KW-1185">Reference proteome</keyword>
<protein>
    <submittedName>
        <fullName evidence="1">Uncharacterized protein</fullName>
    </submittedName>
</protein>
<evidence type="ECO:0000313" key="2">
    <source>
        <dbReference type="Proteomes" id="UP000013827"/>
    </source>
</evidence>